<evidence type="ECO:0000256" key="2">
    <source>
        <dbReference type="ARBA" id="ARBA00023015"/>
    </source>
</evidence>
<keyword evidence="1" id="KW-0678">Repressor</keyword>
<dbReference type="SUPFAM" id="SSF48498">
    <property type="entry name" value="Tetracyclin repressor-like, C-terminal domain"/>
    <property type="match status" value="1"/>
</dbReference>
<proteinExistence type="predicted"/>
<keyword evidence="2" id="KW-0805">Transcription regulation</keyword>
<evidence type="ECO:0000259" key="6">
    <source>
        <dbReference type="PROSITE" id="PS50977"/>
    </source>
</evidence>
<gene>
    <name evidence="7" type="ORF">FBY41_2021</name>
</gene>
<dbReference type="EMBL" id="VFPM01000002">
    <property type="protein sequence ID" value="TQM61999.1"/>
    <property type="molecule type" value="Genomic_DNA"/>
</dbReference>
<comment type="caution">
    <text evidence="7">The sequence shown here is derived from an EMBL/GenBank/DDBJ whole genome shotgun (WGS) entry which is preliminary data.</text>
</comment>
<keyword evidence="4" id="KW-0804">Transcription</keyword>
<evidence type="ECO:0000256" key="1">
    <source>
        <dbReference type="ARBA" id="ARBA00022491"/>
    </source>
</evidence>
<dbReference type="Pfam" id="PF13977">
    <property type="entry name" value="TetR_C_6"/>
    <property type="match status" value="1"/>
</dbReference>
<dbReference type="InterPro" id="IPR036271">
    <property type="entry name" value="Tet_transcr_reg_TetR-rel_C_sf"/>
</dbReference>
<evidence type="ECO:0000313" key="8">
    <source>
        <dbReference type="Proteomes" id="UP000316747"/>
    </source>
</evidence>
<dbReference type="Gene3D" id="1.10.357.10">
    <property type="entry name" value="Tetracycline Repressor, domain 2"/>
    <property type="match status" value="1"/>
</dbReference>
<dbReference type="PRINTS" id="PR00455">
    <property type="entry name" value="HTHTETR"/>
</dbReference>
<dbReference type="Proteomes" id="UP000316747">
    <property type="component" value="Unassembled WGS sequence"/>
</dbReference>
<evidence type="ECO:0000256" key="5">
    <source>
        <dbReference type="PROSITE-ProRule" id="PRU00335"/>
    </source>
</evidence>
<dbReference type="PANTHER" id="PTHR47506">
    <property type="entry name" value="TRANSCRIPTIONAL REGULATORY PROTEIN"/>
    <property type="match status" value="1"/>
</dbReference>
<feature type="domain" description="HTH tetR-type" evidence="6">
    <location>
        <begin position="20"/>
        <end position="80"/>
    </location>
</feature>
<dbReference type="PROSITE" id="PS50977">
    <property type="entry name" value="HTH_TETR_2"/>
    <property type="match status" value="1"/>
</dbReference>
<reference evidence="7 8" key="1">
    <citation type="submission" date="2019-06" db="EMBL/GenBank/DDBJ databases">
        <title>Genome sequencing of plant associated microbes to promote plant fitness in Sorghum bicolor and Oryza sativa.</title>
        <authorList>
            <person name="Coleman-Derr D."/>
        </authorList>
    </citation>
    <scope>NUCLEOTIDE SEQUENCE [LARGE SCALE GENOMIC DNA]</scope>
    <source>
        <strain evidence="7 8">KV-663</strain>
    </source>
</reference>
<dbReference type="InterPro" id="IPR039538">
    <property type="entry name" value="BetI_C"/>
</dbReference>
<dbReference type="PANTHER" id="PTHR47506:SF6">
    <property type="entry name" value="HTH-TYPE TRANSCRIPTIONAL REPRESSOR NEMR"/>
    <property type="match status" value="1"/>
</dbReference>
<accession>A0A543HUS3</accession>
<dbReference type="AlphaFoldDB" id="A0A543HUS3"/>
<protein>
    <submittedName>
        <fullName evidence="7">TetR family transcriptional regulator</fullName>
    </submittedName>
</protein>
<evidence type="ECO:0000256" key="4">
    <source>
        <dbReference type="ARBA" id="ARBA00023163"/>
    </source>
</evidence>
<feature type="DNA-binding region" description="H-T-H motif" evidence="5">
    <location>
        <begin position="43"/>
        <end position="62"/>
    </location>
</feature>
<dbReference type="SUPFAM" id="SSF46689">
    <property type="entry name" value="Homeodomain-like"/>
    <property type="match status" value="1"/>
</dbReference>
<dbReference type="Pfam" id="PF00440">
    <property type="entry name" value="TetR_N"/>
    <property type="match status" value="1"/>
</dbReference>
<dbReference type="GO" id="GO:0003677">
    <property type="term" value="F:DNA binding"/>
    <property type="evidence" value="ECO:0007669"/>
    <property type="project" value="UniProtKB-UniRule"/>
</dbReference>
<sequence>MAQGSYDADMGRRGAYAKGVAKREEILDAALTVIARNGYQRTSVRDIAEAVGLSQAGLLHYFASKEALFAEVLRRRDEVDRERMPADPAARVEGLIEIMRHNADVPGLVQLYAELSTEASHPEHAAHDFFTQRYAVLRRELGETVRAAQERGELSTSLDAESVATILLASADGLQTQWMLEPGLDMAARLEHLWAALCRVP</sequence>
<evidence type="ECO:0000313" key="7">
    <source>
        <dbReference type="EMBL" id="TQM61999.1"/>
    </source>
</evidence>
<dbReference type="Gene3D" id="1.10.10.60">
    <property type="entry name" value="Homeodomain-like"/>
    <property type="match status" value="1"/>
</dbReference>
<keyword evidence="8" id="KW-1185">Reference proteome</keyword>
<dbReference type="InterPro" id="IPR001647">
    <property type="entry name" value="HTH_TetR"/>
</dbReference>
<name>A0A543HUS3_9MICO</name>
<evidence type="ECO:0000256" key="3">
    <source>
        <dbReference type="ARBA" id="ARBA00023125"/>
    </source>
</evidence>
<organism evidence="7 8">
    <name type="scientific">Humibacillus xanthopallidus</name>
    <dbReference type="NCBI Taxonomy" id="412689"/>
    <lineage>
        <taxon>Bacteria</taxon>
        <taxon>Bacillati</taxon>
        <taxon>Actinomycetota</taxon>
        <taxon>Actinomycetes</taxon>
        <taxon>Micrococcales</taxon>
        <taxon>Intrasporangiaceae</taxon>
        <taxon>Humibacillus</taxon>
    </lineage>
</organism>
<keyword evidence="3 5" id="KW-0238">DNA-binding</keyword>
<dbReference type="InterPro" id="IPR009057">
    <property type="entry name" value="Homeodomain-like_sf"/>
</dbReference>